<dbReference type="EMBL" id="BGZK01000031">
    <property type="protein sequence ID" value="GBP08433.1"/>
    <property type="molecule type" value="Genomic_DNA"/>
</dbReference>
<dbReference type="AlphaFoldDB" id="A0A4C1T1N5"/>
<dbReference type="Proteomes" id="UP000299102">
    <property type="component" value="Unassembled WGS sequence"/>
</dbReference>
<proteinExistence type="predicted"/>
<reference evidence="1 2" key="1">
    <citation type="journal article" date="2019" name="Commun. Biol.">
        <title>The bagworm genome reveals a unique fibroin gene that provides high tensile strength.</title>
        <authorList>
            <person name="Kono N."/>
            <person name="Nakamura H."/>
            <person name="Ohtoshi R."/>
            <person name="Tomita M."/>
            <person name="Numata K."/>
            <person name="Arakawa K."/>
        </authorList>
    </citation>
    <scope>NUCLEOTIDE SEQUENCE [LARGE SCALE GENOMIC DNA]</scope>
</reference>
<evidence type="ECO:0000313" key="1">
    <source>
        <dbReference type="EMBL" id="GBP08433.1"/>
    </source>
</evidence>
<keyword evidence="2" id="KW-1185">Reference proteome</keyword>
<protein>
    <submittedName>
        <fullName evidence="1">Uncharacterized protein</fullName>
    </submittedName>
</protein>
<name>A0A4C1T1N5_EUMVA</name>
<gene>
    <name evidence="1" type="ORF">EVAR_77134_1</name>
</gene>
<evidence type="ECO:0000313" key="2">
    <source>
        <dbReference type="Proteomes" id="UP000299102"/>
    </source>
</evidence>
<organism evidence="1 2">
    <name type="scientific">Eumeta variegata</name>
    <name type="common">Bagworm moth</name>
    <name type="synonym">Eumeta japonica</name>
    <dbReference type="NCBI Taxonomy" id="151549"/>
    <lineage>
        <taxon>Eukaryota</taxon>
        <taxon>Metazoa</taxon>
        <taxon>Ecdysozoa</taxon>
        <taxon>Arthropoda</taxon>
        <taxon>Hexapoda</taxon>
        <taxon>Insecta</taxon>
        <taxon>Pterygota</taxon>
        <taxon>Neoptera</taxon>
        <taxon>Endopterygota</taxon>
        <taxon>Lepidoptera</taxon>
        <taxon>Glossata</taxon>
        <taxon>Ditrysia</taxon>
        <taxon>Tineoidea</taxon>
        <taxon>Psychidae</taxon>
        <taxon>Oiketicinae</taxon>
        <taxon>Eumeta</taxon>
    </lineage>
</organism>
<comment type="caution">
    <text evidence="1">The sequence shown here is derived from an EMBL/GenBank/DDBJ whole genome shotgun (WGS) entry which is preliminary data.</text>
</comment>
<sequence>MTYGAGPFAATVKCDPDQVVSQDNGFRLIQIRVLQRTTIPSIDNLFRRERKLRKHKSATRRSRLERLDTWDERQRNPVASPKCYDQRALVVKLTFYDRMQRIFAISPLFALRPPIKPDATLSGCLETYEVGFSPSPLFLTTKTPLDV</sequence>
<accession>A0A4C1T1N5</accession>